<gene>
    <name evidence="2" type="ORF">LZ495_07765</name>
</gene>
<dbReference type="PANTHER" id="PTHR11695">
    <property type="entry name" value="ALCOHOL DEHYDROGENASE RELATED"/>
    <property type="match status" value="1"/>
</dbReference>
<dbReference type="SUPFAM" id="SSF50129">
    <property type="entry name" value="GroES-like"/>
    <property type="match status" value="1"/>
</dbReference>
<dbReference type="InterPro" id="IPR036291">
    <property type="entry name" value="NAD(P)-bd_dom_sf"/>
</dbReference>
<comment type="caution">
    <text evidence="2">The sequence shown here is derived from an EMBL/GenBank/DDBJ whole genome shotgun (WGS) entry which is preliminary data.</text>
</comment>
<dbReference type="AlphaFoldDB" id="A0AA41TXR7"/>
<dbReference type="SUPFAM" id="SSF51735">
    <property type="entry name" value="NAD(P)-binding Rossmann-fold domains"/>
    <property type="match status" value="1"/>
</dbReference>
<evidence type="ECO:0000313" key="3">
    <source>
        <dbReference type="Proteomes" id="UP001165378"/>
    </source>
</evidence>
<dbReference type="Proteomes" id="UP001165378">
    <property type="component" value="Unassembled WGS sequence"/>
</dbReference>
<dbReference type="GO" id="GO:0016491">
    <property type="term" value="F:oxidoreductase activity"/>
    <property type="evidence" value="ECO:0007669"/>
    <property type="project" value="InterPro"/>
</dbReference>
<accession>A0AA41TXR7</accession>
<evidence type="ECO:0000313" key="2">
    <source>
        <dbReference type="EMBL" id="MCF2527113.1"/>
    </source>
</evidence>
<organism evidence="2 3">
    <name type="scientific">Yinghuangia soli</name>
    <dbReference type="NCBI Taxonomy" id="2908204"/>
    <lineage>
        <taxon>Bacteria</taxon>
        <taxon>Bacillati</taxon>
        <taxon>Actinomycetota</taxon>
        <taxon>Actinomycetes</taxon>
        <taxon>Kitasatosporales</taxon>
        <taxon>Streptomycetaceae</taxon>
        <taxon>Yinghuangia</taxon>
    </lineage>
</organism>
<reference evidence="2" key="1">
    <citation type="submission" date="2022-01" db="EMBL/GenBank/DDBJ databases">
        <title>Genome-Based Taxonomic Classification of the Phylum Actinobacteria.</title>
        <authorList>
            <person name="Gao Y."/>
        </authorList>
    </citation>
    <scope>NUCLEOTIDE SEQUENCE</scope>
    <source>
        <strain evidence="2">KLBMP 8922</strain>
    </source>
</reference>
<protein>
    <submittedName>
        <fullName evidence="2">NADP-dependent oxidoreductase</fullName>
    </submittedName>
</protein>
<evidence type="ECO:0000259" key="1">
    <source>
        <dbReference type="SMART" id="SM00829"/>
    </source>
</evidence>
<sequence length="317" mass="31995">MRAVAVAKPAGDPELMRLPVPEPGPGEVLIKVVAAGLNPLDWKLADRARSGETAEPAVYPLIYGVDFAGKVAALGEGVTRFAEGDAVFGQPKRVPVGAYGTYAEYVIAAEDGVLAVAPENLPLPLAAALPTAGQTALSLLEAAGLGEGQTLLLVGAAGGVGSFVTQLAAARDVKVIAVTRGVGERVMGELGAAETVDAKSGPPVDDLRETYPDGVDALIDLASDAEQFAEYAALVADGGVAVSTVHSAEPEALARRGVEGVNFVIAPSAGLLARLAAEVAAGRATVQLDAQVPLADAPDAVARSRAGKSRGKTVILV</sequence>
<proteinExistence type="predicted"/>
<name>A0AA41TXR7_9ACTN</name>
<dbReference type="Gene3D" id="3.40.50.720">
    <property type="entry name" value="NAD(P)-binding Rossmann-like Domain"/>
    <property type="match status" value="1"/>
</dbReference>
<dbReference type="Pfam" id="PF13602">
    <property type="entry name" value="ADH_zinc_N_2"/>
    <property type="match status" value="1"/>
</dbReference>
<dbReference type="PANTHER" id="PTHR11695:SF294">
    <property type="entry name" value="RETICULON-4-INTERACTING PROTEIN 1, MITOCHONDRIAL"/>
    <property type="match status" value="1"/>
</dbReference>
<dbReference type="Pfam" id="PF08240">
    <property type="entry name" value="ADH_N"/>
    <property type="match status" value="1"/>
</dbReference>
<dbReference type="InterPro" id="IPR020843">
    <property type="entry name" value="ER"/>
</dbReference>
<dbReference type="Gene3D" id="3.90.180.10">
    <property type="entry name" value="Medium-chain alcohol dehydrogenases, catalytic domain"/>
    <property type="match status" value="1"/>
</dbReference>
<dbReference type="CDD" id="cd05289">
    <property type="entry name" value="MDR_like_2"/>
    <property type="match status" value="1"/>
</dbReference>
<dbReference type="InterPro" id="IPR013154">
    <property type="entry name" value="ADH-like_N"/>
</dbReference>
<keyword evidence="3" id="KW-1185">Reference proteome</keyword>
<dbReference type="InterPro" id="IPR011032">
    <property type="entry name" value="GroES-like_sf"/>
</dbReference>
<dbReference type="InterPro" id="IPR050700">
    <property type="entry name" value="YIM1/Zinc_Alcohol_DH_Fams"/>
</dbReference>
<dbReference type="SMART" id="SM00829">
    <property type="entry name" value="PKS_ER"/>
    <property type="match status" value="1"/>
</dbReference>
<feature type="domain" description="Enoyl reductase (ER)" evidence="1">
    <location>
        <begin position="11"/>
        <end position="315"/>
    </location>
</feature>
<dbReference type="EMBL" id="JAKFHA010000003">
    <property type="protein sequence ID" value="MCF2527113.1"/>
    <property type="molecule type" value="Genomic_DNA"/>
</dbReference>